<protein>
    <submittedName>
        <fullName evidence="1">Uncharacterized protein</fullName>
    </submittedName>
</protein>
<dbReference type="EMBL" id="BARW01036201">
    <property type="protein sequence ID" value="GAJ24898.1"/>
    <property type="molecule type" value="Genomic_DNA"/>
</dbReference>
<gene>
    <name evidence="1" type="ORF">S12H4_56262</name>
</gene>
<dbReference type="AlphaFoldDB" id="X1V535"/>
<organism evidence="1">
    <name type="scientific">marine sediment metagenome</name>
    <dbReference type="NCBI Taxonomy" id="412755"/>
    <lineage>
        <taxon>unclassified sequences</taxon>
        <taxon>metagenomes</taxon>
        <taxon>ecological metagenomes</taxon>
    </lineage>
</organism>
<feature type="non-terminal residue" evidence="1">
    <location>
        <position position="100"/>
    </location>
</feature>
<reference evidence="1" key="1">
    <citation type="journal article" date="2014" name="Front. Microbiol.">
        <title>High frequency of phylogenetically diverse reductive dehalogenase-homologous genes in deep subseafloor sedimentary metagenomes.</title>
        <authorList>
            <person name="Kawai M."/>
            <person name="Futagami T."/>
            <person name="Toyoda A."/>
            <person name="Takaki Y."/>
            <person name="Nishi S."/>
            <person name="Hori S."/>
            <person name="Arai W."/>
            <person name="Tsubouchi T."/>
            <person name="Morono Y."/>
            <person name="Uchiyama I."/>
            <person name="Ito T."/>
            <person name="Fujiyama A."/>
            <person name="Inagaki F."/>
            <person name="Takami H."/>
        </authorList>
    </citation>
    <scope>NUCLEOTIDE SEQUENCE</scope>
    <source>
        <strain evidence="1">Expedition CK06-06</strain>
    </source>
</reference>
<name>X1V535_9ZZZZ</name>
<evidence type="ECO:0000313" key="1">
    <source>
        <dbReference type="EMBL" id="GAJ24898.1"/>
    </source>
</evidence>
<accession>X1V535</accession>
<sequence>MCLFTPDDPSKGIFLGNSVPLAGEGLDNVATEYAALATGGAQFNANNKFYRSPMPTNGKFTHARVTLSAAPDPGGADGYRFMLIWLWNDTAWTIDITGDK</sequence>
<proteinExistence type="predicted"/>
<comment type="caution">
    <text evidence="1">The sequence shown here is derived from an EMBL/GenBank/DDBJ whole genome shotgun (WGS) entry which is preliminary data.</text>
</comment>